<reference evidence="1" key="1">
    <citation type="journal article" date="2020" name="Nature">
        <title>Giant virus diversity and host interactions through global metagenomics.</title>
        <authorList>
            <person name="Schulz F."/>
            <person name="Roux S."/>
            <person name="Paez-Espino D."/>
            <person name="Jungbluth S."/>
            <person name="Walsh D.A."/>
            <person name="Denef V.J."/>
            <person name="McMahon K.D."/>
            <person name="Konstantinidis K.T."/>
            <person name="Eloe-Fadrosh E.A."/>
            <person name="Kyrpides N.C."/>
            <person name="Woyke T."/>
        </authorList>
    </citation>
    <scope>NUCLEOTIDE SEQUENCE</scope>
    <source>
        <strain evidence="1">GVMAG-M-3300023184-62</strain>
    </source>
</reference>
<protein>
    <submittedName>
        <fullName evidence="1">Uncharacterized protein</fullName>
    </submittedName>
</protein>
<accession>A0A6C0IBG1</accession>
<dbReference type="EMBL" id="MN740152">
    <property type="protein sequence ID" value="QHT90069.1"/>
    <property type="molecule type" value="Genomic_DNA"/>
</dbReference>
<dbReference type="AlphaFoldDB" id="A0A6C0IBG1"/>
<proteinExistence type="predicted"/>
<sequence length="192" mass="21519">MTELSFSRAIARSVKIFSKIPDFASHEPRELIDGLKLVNAAGLLTYVSSAGRNKEPLVTRRNMNVPDIMSERAMLGGFMLRDVALSFIDWINTHTDKVAIIPVYVKGRRSINIENDVPIAIAMIHKGSEKEAFFYINGYMTPEIESSNREEVHLSPDVDVLSVTIFDPKWGRYAWVKDGLINDVLAGLKASH</sequence>
<organism evidence="1">
    <name type="scientific">viral metagenome</name>
    <dbReference type="NCBI Taxonomy" id="1070528"/>
    <lineage>
        <taxon>unclassified sequences</taxon>
        <taxon>metagenomes</taxon>
        <taxon>organismal metagenomes</taxon>
    </lineage>
</organism>
<evidence type="ECO:0000313" key="1">
    <source>
        <dbReference type="EMBL" id="QHT90069.1"/>
    </source>
</evidence>
<name>A0A6C0IBG1_9ZZZZ</name>